<feature type="region of interest" description="Disordered" evidence="1">
    <location>
        <begin position="33"/>
        <end position="52"/>
    </location>
</feature>
<dbReference type="AlphaFoldDB" id="A0A2A5JPC2"/>
<reference evidence="3" key="1">
    <citation type="journal article" date="2019" name="Genome Announc.">
        <title>Draft Genome Sequence of Pseudoalteromonas piscicida Strain 36Y ROTHPW, an Hypersaline Seawater Isolate from the South Coast of Sonora, Mexico.</title>
        <authorList>
            <person name="Sanchez-Diaz R."/>
            <person name="Molina-Garza Z.J."/>
            <person name="Cruz-Suarez L.E."/>
            <person name="Selvin J."/>
            <person name="Kiran G.S."/>
            <person name="Ibarra-Gamez J.C."/>
            <person name="Gomez-Gil B."/>
            <person name="Galaviz-Silva L."/>
        </authorList>
    </citation>
    <scope>NUCLEOTIDE SEQUENCE [LARGE SCALE GENOMIC DNA]</scope>
    <source>
        <strain evidence="3">36Y_RITHPW</strain>
    </source>
</reference>
<keyword evidence="3" id="KW-1185">Reference proteome</keyword>
<proteinExistence type="predicted"/>
<accession>A0A2A5JPC2</accession>
<protein>
    <submittedName>
        <fullName evidence="2">Uncharacterized protein</fullName>
    </submittedName>
</protein>
<dbReference type="OrthoDB" id="6400633at2"/>
<evidence type="ECO:0000256" key="1">
    <source>
        <dbReference type="SAM" id="MobiDB-lite"/>
    </source>
</evidence>
<name>A0A2A5JPC2_PSEO7</name>
<dbReference type="RefSeq" id="WP_099642576.1">
    <property type="nucleotide sequence ID" value="NZ_JAQPZX010000016.1"/>
</dbReference>
<dbReference type="EMBL" id="NKHF01000061">
    <property type="protein sequence ID" value="PCK31227.1"/>
    <property type="molecule type" value="Genomic_DNA"/>
</dbReference>
<organism evidence="2 3">
    <name type="scientific">Pseudoalteromonas piscicida</name>
    <dbReference type="NCBI Taxonomy" id="43662"/>
    <lineage>
        <taxon>Bacteria</taxon>
        <taxon>Pseudomonadati</taxon>
        <taxon>Pseudomonadota</taxon>
        <taxon>Gammaproteobacteria</taxon>
        <taxon>Alteromonadales</taxon>
        <taxon>Pseudoalteromonadaceae</taxon>
        <taxon>Pseudoalteromonas</taxon>
    </lineage>
</organism>
<evidence type="ECO:0000313" key="2">
    <source>
        <dbReference type="EMBL" id="PCK31227.1"/>
    </source>
</evidence>
<evidence type="ECO:0000313" key="3">
    <source>
        <dbReference type="Proteomes" id="UP000228621"/>
    </source>
</evidence>
<feature type="compositionally biased region" description="Acidic residues" evidence="1">
    <location>
        <begin position="36"/>
        <end position="50"/>
    </location>
</feature>
<comment type="caution">
    <text evidence="2">The sequence shown here is derived from an EMBL/GenBank/DDBJ whole genome shotgun (WGS) entry which is preliminary data.</text>
</comment>
<gene>
    <name evidence="2" type="ORF">CEX98_13430</name>
</gene>
<sequence>MDPLKFISATTQIVTATTAVITAYLAYQTYLKPPEQEDESEPSSEVDESADEKLTETLVFKTSKQKTTLKVTPQGLECHLEDTREGKGGHQWTLSISDVKAILDAKAYHVNPGYKVRTGTFTLGPKRNWLYTKSLFPEPDYLESVLKSLLHNVGK</sequence>
<dbReference type="Proteomes" id="UP000228621">
    <property type="component" value="Unassembled WGS sequence"/>
</dbReference>